<proteinExistence type="predicted"/>
<gene>
    <name evidence="1" type="ORF">CUS89_02540</name>
</gene>
<sequence length="72" mass="8390">MAYLLLVKKPYIKQAQPTHPKFLMDVATVAKTAITVDFQGIARLSLVLSLFLQRTFFIHKIDRVCKFTNYMR</sequence>
<comment type="caution">
    <text evidence="1">The sequence shown here is derived from an EMBL/GenBank/DDBJ whole genome shotgun (WGS) entry which is preliminary data.</text>
</comment>
<reference evidence="1 2" key="1">
    <citation type="journal article" date="2018" name="Pathog. Dis.">
        <title>Whole-genome sequencing based characterization of antimicrobial resistance in Enterococcus.</title>
        <authorList>
            <person name="Tyson G."/>
        </authorList>
    </citation>
    <scope>NUCLEOTIDE SEQUENCE [LARGE SCALE GENOMIC DNA]</scope>
    <source>
        <strain evidence="1 2">CVM N55263</strain>
    </source>
</reference>
<protein>
    <submittedName>
        <fullName evidence="1">Uncharacterized protein</fullName>
    </submittedName>
</protein>
<dbReference type="AlphaFoldDB" id="A0A2S7RXV5"/>
<name>A0A2S7RXV5_ENTMU</name>
<evidence type="ECO:0000313" key="2">
    <source>
        <dbReference type="Proteomes" id="UP000237934"/>
    </source>
</evidence>
<dbReference type="Proteomes" id="UP000237934">
    <property type="component" value="Unassembled WGS sequence"/>
</dbReference>
<accession>A0A2S7RXV5</accession>
<evidence type="ECO:0000313" key="1">
    <source>
        <dbReference type="EMBL" id="PQF24928.1"/>
    </source>
</evidence>
<organism evidence="1 2">
    <name type="scientific">Enterococcus mundtii</name>
    <dbReference type="NCBI Taxonomy" id="53346"/>
    <lineage>
        <taxon>Bacteria</taxon>
        <taxon>Bacillati</taxon>
        <taxon>Bacillota</taxon>
        <taxon>Bacilli</taxon>
        <taxon>Lactobacillales</taxon>
        <taxon>Enterococcaceae</taxon>
        <taxon>Enterococcus</taxon>
    </lineage>
</organism>
<dbReference type="EMBL" id="PUAP01000009">
    <property type="protein sequence ID" value="PQF24928.1"/>
    <property type="molecule type" value="Genomic_DNA"/>
</dbReference>